<feature type="compositionally biased region" description="Basic and acidic residues" evidence="1">
    <location>
        <begin position="39"/>
        <end position="51"/>
    </location>
</feature>
<protein>
    <submittedName>
        <fullName evidence="2">Uncharacterized protein</fullName>
    </submittedName>
</protein>
<dbReference type="AlphaFoldDB" id="A0A081AM60"/>
<accession>A0A081AM60</accession>
<evidence type="ECO:0000256" key="1">
    <source>
        <dbReference type="SAM" id="MobiDB-lite"/>
    </source>
</evidence>
<evidence type="ECO:0000313" key="2">
    <source>
        <dbReference type="EMBL" id="ETO79971.1"/>
    </source>
</evidence>
<name>A0A081AM60_PHYNI</name>
<comment type="caution">
    <text evidence="2">The sequence shown here is derived from an EMBL/GenBank/DDBJ whole genome shotgun (WGS) entry which is preliminary data.</text>
</comment>
<dbReference type="EMBL" id="ANJA01001051">
    <property type="protein sequence ID" value="ETO79971.1"/>
    <property type="molecule type" value="Genomic_DNA"/>
</dbReference>
<reference evidence="2 3" key="1">
    <citation type="submission" date="2013-11" db="EMBL/GenBank/DDBJ databases">
        <title>The Genome Sequence of Phytophthora parasitica P1976.</title>
        <authorList>
            <consortium name="The Broad Institute Genomics Platform"/>
            <person name="Russ C."/>
            <person name="Tyler B."/>
            <person name="Panabieres F."/>
            <person name="Shan W."/>
            <person name="Tripathy S."/>
            <person name="Grunwald N."/>
            <person name="Machado M."/>
            <person name="Johnson C.S."/>
            <person name="Walker B."/>
            <person name="Young S."/>
            <person name="Zeng Q."/>
            <person name="Gargeya S."/>
            <person name="Fitzgerald M."/>
            <person name="Haas B."/>
            <person name="Abouelleil A."/>
            <person name="Allen A.W."/>
            <person name="Alvarado L."/>
            <person name="Arachchi H.M."/>
            <person name="Berlin A.M."/>
            <person name="Chapman S.B."/>
            <person name="Gainer-Dewar J."/>
            <person name="Goldberg J."/>
            <person name="Griggs A."/>
            <person name="Gujja S."/>
            <person name="Hansen M."/>
            <person name="Howarth C."/>
            <person name="Imamovic A."/>
            <person name="Ireland A."/>
            <person name="Larimer J."/>
            <person name="McCowan C."/>
            <person name="Murphy C."/>
            <person name="Pearson M."/>
            <person name="Poon T.W."/>
            <person name="Priest M."/>
            <person name="Roberts A."/>
            <person name="Saif S."/>
            <person name="Shea T."/>
            <person name="Sisk P."/>
            <person name="Sykes S."/>
            <person name="Wortman J."/>
            <person name="Nusbaum C."/>
            <person name="Birren B."/>
        </authorList>
    </citation>
    <scope>NUCLEOTIDE SEQUENCE [LARGE SCALE GENOMIC DNA]</scope>
    <source>
        <strain evidence="2 3">P1976</strain>
    </source>
</reference>
<organism evidence="2 3">
    <name type="scientific">Phytophthora nicotianae P1976</name>
    <dbReference type="NCBI Taxonomy" id="1317066"/>
    <lineage>
        <taxon>Eukaryota</taxon>
        <taxon>Sar</taxon>
        <taxon>Stramenopiles</taxon>
        <taxon>Oomycota</taxon>
        <taxon>Peronosporomycetes</taxon>
        <taxon>Peronosporales</taxon>
        <taxon>Peronosporaceae</taxon>
        <taxon>Phytophthora</taxon>
    </lineage>
</organism>
<sequence length="106" mass="11580">MFSRFLARPLRRTCCRGAPVSAVLQCTVRMVAQSPGCDTRPESRASLRPEPDPSSPANSLGCVGYPPSSPRLIFMPSCCRLMLQAARVRCGQPTRAWRVVRVDCAG</sequence>
<feature type="region of interest" description="Disordered" evidence="1">
    <location>
        <begin position="34"/>
        <end position="60"/>
    </location>
</feature>
<evidence type="ECO:0000313" key="3">
    <source>
        <dbReference type="Proteomes" id="UP000028582"/>
    </source>
</evidence>
<proteinExistence type="predicted"/>
<dbReference type="Proteomes" id="UP000028582">
    <property type="component" value="Unassembled WGS sequence"/>
</dbReference>
<gene>
    <name evidence="2" type="ORF">F444_05473</name>
</gene>